<proteinExistence type="predicted"/>
<protein>
    <recommendedName>
        <fullName evidence="3">Apea-like HEPN domain-containing protein</fullName>
    </recommendedName>
</protein>
<dbReference type="EMBL" id="CP001037">
    <property type="protein sequence ID" value="ACC84470.1"/>
    <property type="molecule type" value="Genomic_DNA"/>
</dbReference>
<dbReference type="RefSeq" id="WP_012412410.1">
    <property type="nucleotide sequence ID" value="NC_010628.1"/>
</dbReference>
<dbReference type="Proteomes" id="UP000001191">
    <property type="component" value="Chromosome"/>
</dbReference>
<dbReference type="KEGG" id="npu:Npun_F6184"/>
<reference evidence="1 2" key="2">
    <citation type="journal article" date="2013" name="Plant Physiol.">
        <title>A Nostoc punctiforme Sugar Transporter Necessary to Establish a Cyanobacterium-Plant Symbiosis.</title>
        <authorList>
            <person name="Ekman M."/>
            <person name="Picossi S."/>
            <person name="Campbell E.L."/>
            <person name="Meeks J.C."/>
            <person name="Flores E."/>
        </authorList>
    </citation>
    <scope>NUCLEOTIDE SEQUENCE [LARGE SCALE GENOMIC DNA]</scope>
    <source>
        <strain evidence="2">ATCC 29133 / PCC 73102</strain>
    </source>
</reference>
<reference evidence="2" key="1">
    <citation type="submission" date="2008-04" db="EMBL/GenBank/DDBJ databases">
        <title>Complete sequence of chromosome of Nostoc punctiforme ATCC 29133.</title>
        <authorList>
            <consortium name="US DOE Joint Genome Institute"/>
            <person name="Copeland A."/>
            <person name="Lucas S."/>
            <person name="Lapidus A."/>
            <person name="Glavina del Rio T."/>
            <person name="Dalin E."/>
            <person name="Tice H."/>
            <person name="Pitluck S."/>
            <person name="Chain P."/>
            <person name="Malfatti S."/>
            <person name="Shin M."/>
            <person name="Vergez L."/>
            <person name="Schmutz J."/>
            <person name="Larimer F."/>
            <person name="Land M."/>
            <person name="Hauser L."/>
            <person name="Kyrpides N."/>
            <person name="Kim E."/>
            <person name="Meeks J.C."/>
            <person name="Elhai J."/>
            <person name="Campbell E.L."/>
            <person name="Thiel T."/>
            <person name="Longmire J."/>
            <person name="Potts M."/>
            <person name="Atlas R."/>
        </authorList>
    </citation>
    <scope>NUCLEOTIDE SEQUENCE [LARGE SCALE GENOMIC DNA]</scope>
    <source>
        <strain evidence="2">ATCC 29133 / PCC 73102</strain>
    </source>
</reference>
<dbReference type="HOGENOM" id="CLU_412688_0_0_3"/>
<dbReference type="OrthoDB" id="1410448at2"/>
<evidence type="ECO:0000313" key="1">
    <source>
        <dbReference type="EMBL" id="ACC84470.1"/>
    </source>
</evidence>
<sequence length="665" mass="78288">MDFTLSNAPEYAIKNIESLQQIWLERCGAIENNQKGSYSRHLLLILHDLREEIQNNKNRFSQNAYGKKFFKIQFSTYCSFKKEQLDDLDRIRQIWTREVDRELYFITEALSDNKSKFELEDILILIQRIEEKITSENSLRQVINILYQKLLEKDLNSNQIEFIVDIIIILFNSKGMLELESILNHQFQKFEDIGTDPEQVHLYPTLFGSPSRDAKSVDEHKEELRTYYDSSSIKQRLNFLREIYCLEPQTYKVIFKITGVEFKNKINIGKVELYRPKIDGKYIKKNEIISITVEDKSDYCVAVDIRGVDSKFMKIKAQQMAERTIAVLSTRKRKDQAIILSSDWVICNSQGEIRAFSFKGRNKPDTIRHNSIDSQNNHQRLGQWISSEDICHPTVAKWLASTDWYRRATEASQSTEEILNSWFAVEKFSEDSKIISKKLPELSDALKNKKKILKENIDLWLDGEGIRTVQLLLTLSELKFNLYHEVRQVGRIFTTPLTFPEMDISKSIDQDLQDYLSANKDKIDFLEKFIEKTPEIKKQLDSKNIVLPDLNKVNEIFYNNDYCEKYLVDKIIDLKDDVYNIYRIRNMLVHSSSTTSKLLDYYAKRSREYCHSLLDAIAYKIYQTSNDDEIMPLEFYFREMVIDANIALEAVKENQMDNFRNWALS</sequence>
<dbReference type="AlphaFoldDB" id="B2IW09"/>
<evidence type="ECO:0000313" key="2">
    <source>
        <dbReference type="Proteomes" id="UP000001191"/>
    </source>
</evidence>
<evidence type="ECO:0008006" key="3">
    <source>
        <dbReference type="Google" id="ProtNLM"/>
    </source>
</evidence>
<dbReference type="EnsemblBacteria" id="ACC84470">
    <property type="protein sequence ID" value="ACC84470"/>
    <property type="gene ID" value="Npun_F6184"/>
</dbReference>
<name>B2IW09_NOSP7</name>
<accession>B2IW09</accession>
<organism evidence="1 2">
    <name type="scientific">Nostoc punctiforme (strain ATCC 29133 / PCC 73102)</name>
    <dbReference type="NCBI Taxonomy" id="63737"/>
    <lineage>
        <taxon>Bacteria</taxon>
        <taxon>Bacillati</taxon>
        <taxon>Cyanobacteriota</taxon>
        <taxon>Cyanophyceae</taxon>
        <taxon>Nostocales</taxon>
        <taxon>Nostocaceae</taxon>
        <taxon>Nostoc</taxon>
    </lineage>
</organism>
<dbReference type="eggNOG" id="ENOG502ZQB5">
    <property type="taxonomic scope" value="Bacteria"/>
</dbReference>
<gene>
    <name evidence="1" type="ordered locus">Npun_F6184</name>
</gene>
<keyword evidence="2" id="KW-1185">Reference proteome</keyword>